<dbReference type="GeneID" id="24922388"/>
<evidence type="ECO:0000256" key="2">
    <source>
        <dbReference type="ARBA" id="ARBA00022771"/>
    </source>
</evidence>
<dbReference type="RefSeq" id="XP_012895261.1">
    <property type="nucleotide sequence ID" value="XM_013039807.1"/>
</dbReference>
<feature type="domain" description="PHD-type" evidence="5">
    <location>
        <begin position="79"/>
        <end position="123"/>
    </location>
</feature>
<accession>D8LZH4</accession>
<evidence type="ECO:0000259" key="5">
    <source>
        <dbReference type="PROSITE" id="PS50016"/>
    </source>
</evidence>
<keyword evidence="1" id="KW-0479">Metal-binding</keyword>
<dbReference type="GO" id="GO:0008270">
    <property type="term" value="F:zinc ion binding"/>
    <property type="evidence" value="ECO:0007669"/>
    <property type="project" value="UniProtKB-KW"/>
</dbReference>
<dbReference type="InParanoid" id="D8LZH4"/>
<keyword evidence="3" id="KW-0862">Zinc</keyword>
<protein>
    <recommendedName>
        <fullName evidence="5">PHD-type domain-containing protein</fullName>
    </recommendedName>
</protein>
<name>D8LZH4_BLAHO</name>
<organism evidence="6">
    <name type="scientific">Blastocystis hominis</name>
    <dbReference type="NCBI Taxonomy" id="12968"/>
    <lineage>
        <taxon>Eukaryota</taxon>
        <taxon>Sar</taxon>
        <taxon>Stramenopiles</taxon>
        <taxon>Bigyra</taxon>
        <taxon>Opalozoa</taxon>
        <taxon>Opalinata</taxon>
        <taxon>Blastocystidae</taxon>
        <taxon>Blastocystis</taxon>
    </lineage>
</organism>
<dbReference type="InterPro" id="IPR001965">
    <property type="entry name" value="Znf_PHD"/>
</dbReference>
<dbReference type="InterPro" id="IPR013083">
    <property type="entry name" value="Znf_RING/FYVE/PHD"/>
</dbReference>
<dbReference type="InterPro" id="IPR019787">
    <property type="entry name" value="Znf_PHD-finger"/>
</dbReference>
<dbReference type="PROSITE" id="PS50016">
    <property type="entry name" value="ZF_PHD_2"/>
    <property type="match status" value="1"/>
</dbReference>
<evidence type="ECO:0000256" key="3">
    <source>
        <dbReference type="ARBA" id="ARBA00022833"/>
    </source>
</evidence>
<evidence type="ECO:0000313" key="6">
    <source>
        <dbReference type="EMBL" id="CBK21213.2"/>
    </source>
</evidence>
<dbReference type="InterPro" id="IPR019786">
    <property type="entry name" value="Zinc_finger_PHD-type_CS"/>
</dbReference>
<dbReference type="EMBL" id="FN668640">
    <property type="protein sequence ID" value="CBK21213.2"/>
    <property type="molecule type" value="Genomic_DNA"/>
</dbReference>
<evidence type="ECO:0000313" key="7">
    <source>
        <dbReference type="Proteomes" id="UP000008312"/>
    </source>
</evidence>
<dbReference type="PROSITE" id="PS01359">
    <property type="entry name" value="ZF_PHD_1"/>
    <property type="match status" value="1"/>
</dbReference>
<evidence type="ECO:0000256" key="4">
    <source>
        <dbReference type="PROSITE-ProRule" id="PRU00146"/>
    </source>
</evidence>
<dbReference type="Proteomes" id="UP000008312">
    <property type="component" value="Unassembled WGS sequence"/>
</dbReference>
<keyword evidence="7" id="KW-1185">Reference proteome</keyword>
<reference evidence="6" key="1">
    <citation type="submission" date="2010-02" db="EMBL/GenBank/DDBJ databases">
        <title>Sequencing and annotation of the Blastocystis hominis genome.</title>
        <authorList>
            <person name="Wincker P."/>
        </authorList>
    </citation>
    <scope>NUCLEOTIDE SEQUENCE</scope>
    <source>
        <strain evidence="6">Singapore isolate B</strain>
    </source>
</reference>
<gene>
    <name evidence="6" type="ORF">GSBLH_T00006263001</name>
</gene>
<dbReference type="InterPro" id="IPR011011">
    <property type="entry name" value="Znf_FYVE_PHD"/>
</dbReference>
<dbReference type="SUPFAM" id="SSF57903">
    <property type="entry name" value="FYVE/PHD zinc finger"/>
    <property type="match status" value="3"/>
</dbReference>
<dbReference type="Gene3D" id="3.30.40.10">
    <property type="entry name" value="Zinc/RING finger domain, C3HC4 (zinc finger)"/>
    <property type="match status" value="1"/>
</dbReference>
<proteinExistence type="predicted"/>
<dbReference type="AlphaFoldDB" id="D8LZH4"/>
<sequence length="173" mass="19623">MIKRVCKFCRSKSDSQPAFCSICKGQKELQQCSGCQQFFHSLCVKEAISGKHRCKLDQLCDCCIKVMQSVPKSLIRKKGFVCQICKKEGLVVKCSSCDRFYHSFCAEYRDFRKGWHCGHCMNRICSVCGCPVFNGSSVVQCKGRKNSCRQYFHTKCVVSVSGKAFVCDNCKKK</sequence>
<dbReference type="SMART" id="SM00249">
    <property type="entry name" value="PHD"/>
    <property type="match status" value="3"/>
</dbReference>
<evidence type="ECO:0000256" key="1">
    <source>
        <dbReference type="ARBA" id="ARBA00022723"/>
    </source>
</evidence>
<keyword evidence="2 4" id="KW-0863">Zinc-finger</keyword>